<protein>
    <recommendedName>
        <fullName evidence="4">Fucose isomerase</fullName>
    </recommendedName>
</protein>
<accession>A0ABR6XRF3</accession>
<keyword evidence="3" id="KW-1185">Reference proteome</keyword>
<feature type="region of interest" description="Disordered" evidence="1">
    <location>
        <begin position="134"/>
        <end position="153"/>
    </location>
</feature>
<evidence type="ECO:0000256" key="1">
    <source>
        <dbReference type="SAM" id="MobiDB-lite"/>
    </source>
</evidence>
<evidence type="ECO:0008006" key="4">
    <source>
        <dbReference type="Google" id="ProtNLM"/>
    </source>
</evidence>
<evidence type="ECO:0000313" key="2">
    <source>
        <dbReference type="EMBL" id="MBC3832064.1"/>
    </source>
</evidence>
<evidence type="ECO:0000313" key="3">
    <source>
        <dbReference type="Proteomes" id="UP000643610"/>
    </source>
</evidence>
<feature type="compositionally biased region" description="Low complexity" evidence="1">
    <location>
        <begin position="141"/>
        <end position="153"/>
    </location>
</feature>
<dbReference type="EMBL" id="JACOFU010000004">
    <property type="protein sequence ID" value="MBC3832064.1"/>
    <property type="molecule type" value="Genomic_DNA"/>
</dbReference>
<reference evidence="2 3" key="1">
    <citation type="submission" date="2020-08" db="EMBL/GenBank/DDBJ databases">
        <title>Novel species isolated from subtropical streams in China.</title>
        <authorList>
            <person name="Lu H."/>
        </authorList>
    </citation>
    <scope>NUCLEOTIDE SEQUENCE [LARGE SCALE GENOMIC DNA]</scope>
    <source>
        <strain evidence="2 3">KCTC 52442</strain>
    </source>
</reference>
<proteinExistence type="predicted"/>
<organism evidence="2 3">
    <name type="scientific">Undibacterium amnicola</name>
    <dbReference type="NCBI Taxonomy" id="1834038"/>
    <lineage>
        <taxon>Bacteria</taxon>
        <taxon>Pseudomonadati</taxon>
        <taxon>Pseudomonadota</taxon>
        <taxon>Betaproteobacteria</taxon>
        <taxon>Burkholderiales</taxon>
        <taxon>Oxalobacteraceae</taxon>
        <taxon>Undibacterium</taxon>
    </lineage>
</organism>
<dbReference type="Proteomes" id="UP000643610">
    <property type="component" value="Unassembled WGS sequence"/>
</dbReference>
<name>A0ABR6XRF3_9BURK</name>
<sequence length="153" mass="17105">MKAKILLIVLPQTEIGQCMLTPTSLEHIHRLATIWQDAGYAVELLNAETARLNLFEIVRETRRQAPHSVWIMNAETGSVHALVLVLIAMLRSALPALPVIYKNRVFHHCIGQAKVFSTTMSLIKSALQNTYHGKTSAPGYSTSSSSHHTSWYR</sequence>
<dbReference type="RefSeq" id="WP_186891110.1">
    <property type="nucleotide sequence ID" value="NZ_JACOFU010000004.1"/>
</dbReference>
<gene>
    <name evidence="2" type="ORF">H8K33_11130</name>
</gene>
<comment type="caution">
    <text evidence="2">The sequence shown here is derived from an EMBL/GenBank/DDBJ whole genome shotgun (WGS) entry which is preliminary data.</text>
</comment>